<dbReference type="OrthoDB" id="6159213at2759"/>
<evidence type="ECO:0000259" key="3">
    <source>
        <dbReference type="PROSITE" id="PS51031"/>
    </source>
</evidence>
<feature type="region of interest" description="Disordered" evidence="2">
    <location>
        <begin position="89"/>
        <end position="125"/>
    </location>
</feature>
<reference evidence="4 5" key="1">
    <citation type="submission" date="2020-02" db="EMBL/GenBank/DDBJ databases">
        <authorList>
            <person name="Ferguson B K."/>
        </authorList>
    </citation>
    <scope>NUCLEOTIDE SEQUENCE [LARGE SCALE GENOMIC DNA]</scope>
</reference>
<evidence type="ECO:0000313" key="5">
    <source>
        <dbReference type="Proteomes" id="UP000479000"/>
    </source>
</evidence>
<feature type="compositionally biased region" description="Basic and acidic residues" evidence="2">
    <location>
        <begin position="89"/>
        <end position="107"/>
    </location>
</feature>
<sequence length="216" mass="24601">MEVFEEVFKFQLHCDEDDLGFFRSILPSLSELDERDKFNFRLTVMNKVNEILYKPCEKSEVDDVEMKLTNGSLEKESASVVERTCDSRATDVTKATEETKATKETKAARGSTNSPRKPAPQASTKGGIADFDCSPRFITFYVCRLFVPIVGMHFRTDFIVSVNDHFVYAILMPVDQERRMDVPMLLAHYDSLVDRVQTETGISQTVKGKMSECKIK</sequence>
<comment type="subcellular location">
    <subcellularLocation>
        <location evidence="1">Nucleus</location>
    </subcellularLocation>
</comment>
<protein>
    <recommendedName>
        <fullName evidence="3">BESS domain-containing protein</fullName>
    </recommendedName>
</protein>
<evidence type="ECO:0000256" key="1">
    <source>
        <dbReference type="PROSITE-ProRule" id="PRU00371"/>
    </source>
</evidence>
<keyword evidence="5" id="KW-1185">Reference proteome</keyword>
<feature type="domain" description="BESS" evidence="3">
    <location>
        <begin position="15"/>
        <end position="54"/>
    </location>
</feature>
<dbReference type="InterPro" id="IPR004210">
    <property type="entry name" value="BESS_motif"/>
</dbReference>
<dbReference type="EMBL" id="CADCXU010005603">
    <property type="protein sequence ID" value="CAA9997230.1"/>
    <property type="molecule type" value="Genomic_DNA"/>
</dbReference>
<evidence type="ECO:0000256" key="2">
    <source>
        <dbReference type="SAM" id="MobiDB-lite"/>
    </source>
</evidence>
<proteinExistence type="predicted"/>
<organism evidence="4 5">
    <name type="scientific">Nesidiocoris tenuis</name>
    <dbReference type="NCBI Taxonomy" id="355587"/>
    <lineage>
        <taxon>Eukaryota</taxon>
        <taxon>Metazoa</taxon>
        <taxon>Ecdysozoa</taxon>
        <taxon>Arthropoda</taxon>
        <taxon>Hexapoda</taxon>
        <taxon>Insecta</taxon>
        <taxon>Pterygota</taxon>
        <taxon>Neoptera</taxon>
        <taxon>Paraneoptera</taxon>
        <taxon>Hemiptera</taxon>
        <taxon>Heteroptera</taxon>
        <taxon>Panheteroptera</taxon>
        <taxon>Cimicomorpha</taxon>
        <taxon>Miridae</taxon>
        <taxon>Dicyphina</taxon>
        <taxon>Nesidiocoris</taxon>
    </lineage>
</organism>
<dbReference type="AlphaFoldDB" id="A0A6H5G3I7"/>
<dbReference type="PROSITE" id="PS51031">
    <property type="entry name" value="BESS"/>
    <property type="match status" value="1"/>
</dbReference>
<keyword evidence="1" id="KW-0539">Nucleus</keyword>
<evidence type="ECO:0000313" key="4">
    <source>
        <dbReference type="EMBL" id="CAA9997230.1"/>
    </source>
</evidence>
<dbReference type="GO" id="GO:0005634">
    <property type="term" value="C:nucleus"/>
    <property type="evidence" value="ECO:0007669"/>
    <property type="project" value="UniProtKB-SubCell"/>
</dbReference>
<dbReference type="Proteomes" id="UP000479000">
    <property type="component" value="Unassembled WGS sequence"/>
</dbReference>
<dbReference type="GO" id="GO:0003677">
    <property type="term" value="F:DNA binding"/>
    <property type="evidence" value="ECO:0007669"/>
    <property type="project" value="InterPro"/>
</dbReference>
<gene>
    <name evidence="4" type="ORF">NTEN_LOCUS3553</name>
</gene>
<name>A0A6H5G3I7_9HEMI</name>
<accession>A0A6H5G3I7</accession>